<dbReference type="AlphaFoldDB" id="A0A3G2RB08"/>
<keyword evidence="2 4" id="KW-0808">Transferase</keyword>
<feature type="binding site" evidence="4">
    <location>
        <position position="297"/>
    </location>
    <ligand>
        <name>S-adenosyl-L-methionine</name>
        <dbReference type="ChEBI" id="CHEBI:59789"/>
    </ligand>
</feature>
<evidence type="ECO:0000256" key="4">
    <source>
        <dbReference type="PROSITE-ProRule" id="PRU01024"/>
    </source>
</evidence>
<dbReference type="SUPFAM" id="SSF50249">
    <property type="entry name" value="Nucleic acid-binding proteins"/>
    <property type="match status" value="1"/>
</dbReference>
<feature type="domain" description="TRAM" evidence="6">
    <location>
        <begin position="1"/>
        <end position="45"/>
    </location>
</feature>
<dbReference type="PROSITE" id="PS01230">
    <property type="entry name" value="TRMA_1"/>
    <property type="match status" value="1"/>
</dbReference>
<comment type="similarity">
    <text evidence="4">Belongs to the class I-like SAM-binding methyltransferase superfamily. RNA M5U methyltransferase family.</text>
</comment>
<evidence type="ECO:0000259" key="6">
    <source>
        <dbReference type="PROSITE" id="PS50926"/>
    </source>
</evidence>
<dbReference type="EC" id="2.1.1.190" evidence="7"/>
<evidence type="ECO:0000256" key="2">
    <source>
        <dbReference type="ARBA" id="ARBA00022679"/>
    </source>
</evidence>
<dbReference type="Gene3D" id="3.40.50.150">
    <property type="entry name" value="Vaccinia Virus protein VP39"/>
    <property type="match status" value="1"/>
</dbReference>
<feature type="active site" evidence="5">
    <location>
        <position position="393"/>
    </location>
</feature>
<dbReference type="PROSITE" id="PS01231">
    <property type="entry name" value="TRMA_2"/>
    <property type="match status" value="1"/>
</dbReference>
<accession>A0A3G2RB08</accession>
<gene>
    <name evidence="7" type="primary">rlmD</name>
    <name evidence="7" type="ORF">D2962_04395</name>
</gene>
<dbReference type="NCBIfam" id="TIGR00479">
    <property type="entry name" value="rumA"/>
    <property type="match status" value="1"/>
</dbReference>
<evidence type="ECO:0000313" key="7">
    <source>
        <dbReference type="EMBL" id="AYO32198.1"/>
    </source>
</evidence>
<dbReference type="KEGG" id="bacg:D2962_04395"/>
<dbReference type="FunFam" id="2.40.50.1070:FF:000003">
    <property type="entry name" value="23S rRNA (Uracil-5-)-methyltransferase RumA"/>
    <property type="match status" value="1"/>
</dbReference>
<dbReference type="Gene3D" id="2.40.50.140">
    <property type="entry name" value="Nucleic acid-binding proteins"/>
    <property type="match status" value="1"/>
</dbReference>
<dbReference type="CDD" id="cd02440">
    <property type="entry name" value="AdoMet_MTases"/>
    <property type="match status" value="1"/>
</dbReference>
<keyword evidence="1 4" id="KW-0489">Methyltransferase</keyword>
<dbReference type="Pfam" id="PF05958">
    <property type="entry name" value="tRNA_U5-meth_tr"/>
    <property type="match status" value="1"/>
</dbReference>
<feature type="binding site" evidence="4">
    <location>
        <position position="318"/>
    </location>
    <ligand>
        <name>S-adenosyl-L-methionine</name>
        <dbReference type="ChEBI" id="CHEBI:59789"/>
    </ligand>
</feature>
<protein>
    <submittedName>
        <fullName evidence="7">23S rRNA (Uracil(1939)-C(5))-methyltransferase RlmD</fullName>
        <ecNumber evidence="7">2.1.1.190</ecNumber>
    </submittedName>
</protein>
<proteinExistence type="inferred from homology"/>
<dbReference type="PANTHER" id="PTHR11061">
    <property type="entry name" value="RNA M5U METHYLTRANSFERASE"/>
    <property type="match status" value="1"/>
</dbReference>
<dbReference type="InterPro" id="IPR002792">
    <property type="entry name" value="TRAM_dom"/>
</dbReference>
<dbReference type="SUPFAM" id="SSF53335">
    <property type="entry name" value="S-adenosyl-L-methionine-dependent methyltransferases"/>
    <property type="match status" value="1"/>
</dbReference>
<evidence type="ECO:0000256" key="3">
    <source>
        <dbReference type="ARBA" id="ARBA00022691"/>
    </source>
</evidence>
<feature type="binding site" evidence="4">
    <location>
        <position position="268"/>
    </location>
    <ligand>
        <name>S-adenosyl-L-methionine</name>
        <dbReference type="ChEBI" id="CHEBI:59789"/>
    </ligand>
</feature>
<feature type="active site" description="Nucleophile" evidence="4">
    <location>
        <position position="393"/>
    </location>
</feature>
<keyword evidence="3 4" id="KW-0949">S-adenosyl-L-methionine</keyword>
<organism evidence="7 8">
    <name type="scientific">Biomaibacter acetigenes</name>
    <dbReference type="NCBI Taxonomy" id="2316383"/>
    <lineage>
        <taxon>Bacteria</taxon>
        <taxon>Bacillati</taxon>
        <taxon>Bacillota</taxon>
        <taxon>Clostridia</taxon>
        <taxon>Thermosediminibacterales</taxon>
        <taxon>Tepidanaerobacteraceae</taxon>
        <taxon>Biomaibacter</taxon>
    </lineage>
</organism>
<reference evidence="7 8" key="1">
    <citation type="submission" date="2018-10" db="EMBL/GenBank/DDBJ databases">
        <authorList>
            <person name="Zhang X."/>
        </authorList>
    </citation>
    <scope>NUCLEOTIDE SEQUENCE [LARGE SCALE GENOMIC DNA]</scope>
    <source>
        <strain evidence="7 8">SK-G1</strain>
    </source>
</reference>
<dbReference type="Gene3D" id="2.40.50.1070">
    <property type="match status" value="1"/>
</dbReference>
<dbReference type="InterPro" id="IPR029063">
    <property type="entry name" value="SAM-dependent_MTases_sf"/>
</dbReference>
<dbReference type="PROSITE" id="PS50926">
    <property type="entry name" value="TRAM"/>
    <property type="match status" value="1"/>
</dbReference>
<dbReference type="PROSITE" id="PS51687">
    <property type="entry name" value="SAM_MT_RNA_M5U"/>
    <property type="match status" value="1"/>
</dbReference>
<dbReference type="InterPro" id="IPR030390">
    <property type="entry name" value="MeTrfase_TrmA_AS"/>
</dbReference>
<dbReference type="InterPro" id="IPR010280">
    <property type="entry name" value="U5_MeTrfase_fam"/>
</dbReference>
<keyword evidence="8" id="KW-1185">Reference proteome</keyword>
<dbReference type="Proteomes" id="UP000280960">
    <property type="component" value="Chromosome"/>
</dbReference>
<evidence type="ECO:0000256" key="5">
    <source>
        <dbReference type="PROSITE-ProRule" id="PRU10015"/>
    </source>
</evidence>
<evidence type="ECO:0000313" key="8">
    <source>
        <dbReference type="Proteomes" id="UP000280960"/>
    </source>
</evidence>
<dbReference type="EMBL" id="CP033169">
    <property type="protein sequence ID" value="AYO32198.1"/>
    <property type="molecule type" value="Genomic_DNA"/>
</dbReference>
<evidence type="ECO:0000256" key="1">
    <source>
        <dbReference type="ARBA" id="ARBA00022603"/>
    </source>
</evidence>
<dbReference type="Pfam" id="PF01938">
    <property type="entry name" value="TRAM"/>
    <property type="match status" value="1"/>
</dbReference>
<dbReference type="GO" id="GO:0070475">
    <property type="term" value="P:rRNA base methylation"/>
    <property type="evidence" value="ECO:0007669"/>
    <property type="project" value="TreeGrafter"/>
</dbReference>
<name>A0A3G2RB08_9FIRM</name>
<dbReference type="PANTHER" id="PTHR11061:SF30">
    <property type="entry name" value="TRNA (URACIL(54)-C(5))-METHYLTRANSFERASE"/>
    <property type="match status" value="1"/>
</dbReference>
<dbReference type="FunFam" id="3.40.50.150:FF:000009">
    <property type="entry name" value="23S rRNA (Uracil(1939)-C(5))-methyltransferase RlmD"/>
    <property type="match status" value="1"/>
</dbReference>
<dbReference type="InterPro" id="IPR012340">
    <property type="entry name" value="NA-bd_OB-fold"/>
</dbReference>
<sequence length="439" mass="49154">MAHEGQGVGRINGMAVFVEGALKGEKVKARVDKVARNYAIAHAESILEPSPERTTPPCPYAERCGGCMLQHLSYKGQLEFKTQKVRDSLERIGHIQTVVHDTIGMPEPWRYRNKAQYPVGEDKDQAVLGFYEKRTHNIVPSGSCMIQNEFSDKVAGIVKEWADRYHVPIYNEIKHKGLLRHVVTRVGIKTGEVMAILVVNGSKIPYEQELIELLQHRIKGFKSLILNINDKKTNVILGEKNTVIFGSPYIYDYIGDIKFGLSPLSFFQVNPVQVEVLYNKALEYAGLTGEETVIDTYCGIGTITLFLARKAKKVYGIEIVKPAVEDARHNAQINGIANVEFIHGAAEEVMPQLLEKGIKADVIVMDPPRRGCDQKLLEAAIGMSPRTIVYVSCNPATLARDLRFLEDHGYKAEEVQPVDMFPHTHHVECVVSLKRKPIT</sequence>
<dbReference type="InterPro" id="IPR030391">
    <property type="entry name" value="MeTrfase_TrmA_CS"/>
</dbReference>
<feature type="binding site" evidence="4">
    <location>
        <position position="366"/>
    </location>
    <ligand>
        <name>S-adenosyl-L-methionine</name>
        <dbReference type="ChEBI" id="CHEBI:59789"/>
    </ligand>
</feature>
<dbReference type="GO" id="GO:0070041">
    <property type="term" value="F:rRNA (uridine-C5-)-methyltransferase activity"/>
    <property type="evidence" value="ECO:0007669"/>
    <property type="project" value="TreeGrafter"/>
</dbReference>